<sequence>MQQHTRTFYELVAIIGLATTYVLWNLWHEVLVFTFNGNVSQALVAVIGLVVAMVVLISLIGLTGVLFAPKETILLTFFIWSIPLLQYNSPFILGAIWMIIFIVACLIATWSIHAQSMLFIKPMLIKVIPGQVKVWFLIFSILLSGSLVMHPAIQSSQVQVVIPTNLWDALWQSLGVNLSLDQVQGASRVSFNDFTGNGTISVDSLQQLLQEYGLLQEDSELPSEFTQQSQLDPNSYLNRLETNLSSSVKTQTEELVNNFIDPIRAYLPYIIGISFFLTTQIVTPIMGYIGYFAAEVVLKLLLRIGFVELTEEEKLTQRYVLQ</sequence>
<keyword evidence="1" id="KW-0812">Transmembrane</keyword>
<evidence type="ECO:0000313" key="3">
    <source>
        <dbReference type="Proteomes" id="UP000699691"/>
    </source>
</evidence>
<dbReference type="EMBL" id="JAGQKY010000038">
    <property type="protein sequence ID" value="MCA9397442.1"/>
    <property type="molecule type" value="Genomic_DNA"/>
</dbReference>
<dbReference type="Proteomes" id="UP000699691">
    <property type="component" value="Unassembled WGS sequence"/>
</dbReference>
<keyword evidence="1" id="KW-1133">Transmembrane helix</keyword>
<organism evidence="2 3">
    <name type="scientific">candidate division WWE3 bacterium</name>
    <dbReference type="NCBI Taxonomy" id="2053526"/>
    <lineage>
        <taxon>Bacteria</taxon>
        <taxon>Katanobacteria</taxon>
    </lineage>
</organism>
<reference evidence="2" key="2">
    <citation type="journal article" date="2021" name="Microbiome">
        <title>Successional dynamics and alternative stable states in a saline activated sludge microbial community over 9 years.</title>
        <authorList>
            <person name="Wang Y."/>
            <person name="Ye J."/>
            <person name="Ju F."/>
            <person name="Liu L."/>
            <person name="Boyd J.A."/>
            <person name="Deng Y."/>
            <person name="Parks D.H."/>
            <person name="Jiang X."/>
            <person name="Yin X."/>
            <person name="Woodcroft B.J."/>
            <person name="Tyson G.W."/>
            <person name="Hugenholtz P."/>
            <person name="Polz M.F."/>
            <person name="Zhang T."/>
        </authorList>
    </citation>
    <scope>NUCLEOTIDE SEQUENCE</scope>
    <source>
        <strain evidence="2">HKST-UBA02</strain>
    </source>
</reference>
<protein>
    <recommendedName>
        <fullName evidence="4">EF-hand domain-containing protein</fullName>
    </recommendedName>
</protein>
<gene>
    <name evidence="2" type="ORF">KC573_01320</name>
</gene>
<reference evidence="2" key="1">
    <citation type="submission" date="2020-04" db="EMBL/GenBank/DDBJ databases">
        <authorList>
            <person name="Zhang T."/>
        </authorList>
    </citation>
    <scope>NUCLEOTIDE SEQUENCE</scope>
    <source>
        <strain evidence="2">HKST-UBA02</strain>
    </source>
</reference>
<evidence type="ECO:0000313" key="2">
    <source>
        <dbReference type="EMBL" id="MCA9397442.1"/>
    </source>
</evidence>
<accession>A0A955LVK4</accession>
<evidence type="ECO:0008006" key="4">
    <source>
        <dbReference type="Google" id="ProtNLM"/>
    </source>
</evidence>
<feature type="transmembrane region" description="Helical" evidence="1">
    <location>
        <begin position="39"/>
        <end position="60"/>
    </location>
</feature>
<evidence type="ECO:0000256" key="1">
    <source>
        <dbReference type="SAM" id="Phobius"/>
    </source>
</evidence>
<comment type="caution">
    <text evidence="2">The sequence shown here is derived from an EMBL/GenBank/DDBJ whole genome shotgun (WGS) entry which is preliminary data.</text>
</comment>
<feature type="transmembrane region" description="Helical" evidence="1">
    <location>
        <begin position="266"/>
        <end position="294"/>
    </location>
</feature>
<keyword evidence="1" id="KW-0472">Membrane</keyword>
<name>A0A955LVK4_UNCKA</name>
<feature type="transmembrane region" description="Helical" evidence="1">
    <location>
        <begin position="7"/>
        <end position="27"/>
    </location>
</feature>
<dbReference type="AlphaFoldDB" id="A0A955LVK4"/>
<feature type="transmembrane region" description="Helical" evidence="1">
    <location>
        <begin position="95"/>
        <end position="113"/>
    </location>
</feature>
<proteinExistence type="predicted"/>
<feature type="transmembrane region" description="Helical" evidence="1">
    <location>
        <begin position="134"/>
        <end position="153"/>
    </location>
</feature>